<evidence type="ECO:0000313" key="4">
    <source>
        <dbReference type="Proteomes" id="UP001238603"/>
    </source>
</evidence>
<organism evidence="3 4">
    <name type="scientific">Roseateles subflavus</name>
    <dbReference type="NCBI Taxonomy" id="3053353"/>
    <lineage>
        <taxon>Bacteria</taxon>
        <taxon>Pseudomonadati</taxon>
        <taxon>Pseudomonadota</taxon>
        <taxon>Betaproteobacteria</taxon>
        <taxon>Burkholderiales</taxon>
        <taxon>Sphaerotilaceae</taxon>
        <taxon>Roseateles</taxon>
    </lineage>
</organism>
<dbReference type="InterPro" id="IPR019223">
    <property type="entry name" value="DUF2147"/>
</dbReference>
<evidence type="ECO:0000259" key="2">
    <source>
        <dbReference type="Pfam" id="PF09917"/>
    </source>
</evidence>
<gene>
    <name evidence="3" type="ORF">QRD43_07565</name>
</gene>
<accession>A0ABT7LFY5</accession>
<comment type="caution">
    <text evidence="3">The sequence shown here is derived from an EMBL/GenBank/DDBJ whole genome shotgun (WGS) entry which is preliminary data.</text>
</comment>
<feature type="signal peptide" evidence="1">
    <location>
        <begin position="1"/>
        <end position="25"/>
    </location>
</feature>
<dbReference type="PANTHER" id="PTHR36919:SF3">
    <property type="entry name" value="BLL5882 PROTEIN"/>
    <property type="match status" value="1"/>
</dbReference>
<name>A0ABT7LFY5_9BURK</name>
<feature type="chain" id="PRO_5046469753" evidence="1">
    <location>
        <begin position="26"/>
        <end position="150"/>
    </location>
</feature>
<dbReference type="Proteomes" id="UP001238603">
    <property type="component" value="Unassembled WGS sequence"/>
</dbReference>
<sequence>MQRTLAATLVGTFAATLLAAAPALAQTSPVGLWKTIDDDGKTEKSLVRISESNGVLVGSIEKIFDPKHLDSKCDLCKDDRKDKPVTGLQIIRGVKQDADDKALWSGGEILDPNNGKTYRTRLKPIEGGKKLEMRGYVGFFYRTQVWVRVE</sequence>
<feature type="domain" description="DUF2147" evidence="2">
    <location>
        <begin position="31"/>
        <end position="148"/>
    </location>
</feature>
<protein>
    <submittedName>
        <fullName evidence="3">DUF2147 domain-containing protein</fullName>
    </submittedName>
</protein>
<evidence type="ECO:0000313" key="3">
    <source>
        <dbReference type="EMBL" id="MDL5031763.1"/>
    </source>
</evidence>
<proteinExistence type="predicted"/>
<evidence type="ECO:0000256" key="1">
    <source>
        <dbReference type="SAM" id="SignalP"/>
    </source>
</evidence>
<dbReference type="RefSeq" id="WP_285981878.1">
    <property type="nucleotide sequence ID" value="NZ_JASVDS010000002.1"/>
</dbReference>
<dbReference type="Gene3D" id="2.40.128.520">
    <property type="match status" value="1"/>
</dbReference>
<dbReference type="EMBL" id="JASVDS010000002">
    <property type="protein sequence ID" value="MDL5031763.1"/>
    <property type="molecule type" value="Genomic_DNA"/>
</dbReference>
<keyword evidence="1" id="KW-0732">Signal</keyword>
<keyword evidence="4" id="KW-1185">Reference proteome</keyword>
<dbReference type="Pfam" id="PF09917">
    <property type="entry name" value="DUF2147"/>
    <property type="match status" value="1"/>
</dbReference>
<reference evidence="3 4" key="1">
    <citation type="submission" date="2023-06" db="EMBL/GenBank/DDBJ databases">
        <title>Pelomonas sp. APW6 16S ribosomal RNA gene genome sequencing and assembly.</title>
        <authorList>
            <person name="Woo H."/>
        </authorList>
    </citation>
    <scope>NUCLEOTIDE SEQUENCE [LARGE SCALE GENOMIC DNA]</scope>
    <source>
        <strain evidence="3 4">APW6</strain>
    </source>
</reference>
<dbReference type="PANTHER" id="PTHR36919">
    <property type="entry name" value="BLR1215 PROTEIN"/>
    <property type="match status" value="1"/>
</dbReference>